<feature type="region of interest" description="Disordered" evidence="1">
    <location>
        <begin position="31"/>
        <end position="51"/>
    </location>
</feature>
<dbReference type="Proteomes" id="UP001153269">
    <property type="component" value="Unassembled WGS sequence"/>
</dbReference>
<feature type="compositionally biased region" description="Basic and acidic residues" evidence="1">
    <location>
        <begin position="83"/>
        <end position="97"/>
    </location>
</feature>
<feature type="region of interest" description="Disordered" evidence="1">
    <location>
        <begin position="82"/>
        <end position="114"/>
    </location>
</feature>
<accession>A0A9N7Y6M9</accession>
<dbReference type="EMBL" id="CADEAL010000113">
    <property type="protein sequence ID" value="CAB1414557.1"/>
    <property type="molecule type" value="Genomic_DNA"/>
</dbReference>
<organism evidence="2 3">
    <name type="scientific">Pleuronectes platessa</name>
    <name type="common">European plaice</name>
    <dbReference type="NCBI Taxonomy" id="8262"/>
    <lineage>
        <taxon>Eukaryota</taxon>
        <taxon>Metazoa</taxon>
        <taxon>Chordata</taxon>
        <taxon>Craniata</taxon>
        <taxon>Vertebrata</taxon>
        <taxon>Euteleostomi</taxon>
        <taxon>Actinopterygii</taxon>
        <taxon>Neopterygii</taxon>
        <taxon>Teleostei</taxon>
        <taxon>Neoteleostei</taxon>
        <taxon>Acanthomorphata</taxon>
        <taxon>Carangaria</taxon>
        <taxon>Pleuronectiformes</taxon>
        <taxon>Pleuronectoidei</taxon>
        <taxon>Pleuronectidae</taxon>
        <taxon>Pleuronectes</taxon>
    </lineage>
</organism>
<comment type="caution">
    <text evidence="2">The sequence shown here is derived from an EMBL/GenBank/DDBJ whole genome shotgun (WGS) entry which is preliminary data.</text>
</comment>
<name>A0A9N7Y6M9_PLEPL</name>
<evidence type="ECO:0000313" key="3">
    <source>
        <dbReference type="Proteomes" id="UP001153269"/>
    </source>
</evidence>
<evidence type="ECO:0000256" key="1">
    <source>
        <dbReference type="SAM" id="MobiDB-lite"/>
    </source>
</evidence>
<evidence type="ECO:0000313" key="2">
    <source>
        <dbReference type="EMBL" id="CAB1414557.1"/>
    </source>
</evidence>
<reference evidence="2" key="1">
    <citation type="submission" date="2020-03" db="EMBL/GenBank/DDBJ databases">
        <authorList>
            <person name="Weist P."/>
        </authorList>
    </citation>
    <scope>NUCLEOTIDE SEQUENCE</scope>
</reference>
<sequence length="114" mass="12021">MDTCKKFTTGYGLPSAPLYFPSNYPDVTPGGEMSALFPGGPGPDHRPPLKLGSWSVAGTRRTEGTSFAAEHAAAEVTQSAICNDRRGFARKPGKEGGEGELPPHPTPPPIYVLP</sequence>
<dbReference type="AlphaFoldDB" id="A0A9N7Y6M9"/>
<protein>
    <submittedName>
        <fullName evidence="2">Uncharacterized protein</fullName>
    </submittedName>
</protein>
<feature type="compositionally biased region" description="Pro residues" evidence="1">
    <location>
        <begin position="102"/>
        <end position="114"/>
    </location>
</feature>
<gene>
    <name evidence="2" type="ORF">PLEPLA_LOCUS2266</name>
</gene>
<keyword evidence="3" id="KW-1185">Reference proteome</keyword>
<proteinExistence type="predicted"/>